<accession>Q38VH9</accession>
<gene>
    <name evidence="1" type="ordered locus">LCA_1502</name>
</gene>
<sequence length="12" mass="1388">MAVLVAWKTLQK</sequence>
<evidence type="ECO:0000313" key="2">
    <source>
        <dbReference type="Proteomes" id="UP000002707"/>
    </source>
</evidence>
<dbReference type="HOGENOM" id="CLU_3436751_0_0_9"/>
<dbReference type="Proteomes" id="UP000002707">
    <property type="component" value="Chromosome"/>
</dbReference>
<dbReference type="KEGG" id="lsa:LCA_1502"/>
<evidence type="ECO:0000313" key="1">
    <source>
        <dbReference type="EMBL" id="CAI55804.1"/>
    </source>
</evidence>
<organism evidence="1 2">
    <name type="scientific">Latilactobacillus sakei subsp. sakei (strain 23K)</name>
    <name type="common">Lactobacillus sakei subsp. sakei</name>
    <dbReference type="NCBI Taxonomy" id="314315"/>
    <lineage>
        <taxon>Bacteria</taxon>
        <taxon>Bacillati</taxon>
        <taxon>Bacillota</taxon>
        <taxon>Bacilli</taxon>
        <taxon>Lactobacillales</taxon>
        <taxon>Lactobacillaceae</taxon>
        <taxon>Latilactobacillus</taxon>
    </lineage>
</organism>
<protein>
    <submittedName>
        <fullName evidence="1">Hypothetical small peptide</fullName>
    </submittedName>
</protein>
<dbReference type="EMBL" id="CR936503">
    <property type="protein sequence ID" value="CAI55804.1"/>
    <property type="molecule type" value="Genomic_DNA"/>
</dbReference>
<keyword evidence="2" id="KW-1185">Reference proteome</keyword>
<reference evidence="2" key="1">
    <citation type="journal article" date="2005" name="Nat. Biotechnol.">
        <title>The complete genome sequence of the meat-borne lactic acid bacterium Lactobacillus sakei 23K.</title>
        <authorList>
            <person name="Chaillou S."/>
            <person name="Champomier-Verges M.-C."/>
            <person name="Cornet M."/>
            <person name="Crutz-Le Coq A.-M."/>
            <person name="Dudez A.-M."/>
            <person name="Martin V."/>
            <person name="Beaufils S."/>
            <person name="Darbon-Rongere E."/>
            <person name="Bossy R."/>
            <person name="Loux V."/>
            <person name="Zagorec M."/>
        </authorList>
    </citation>
    <scope>NUCLEOTIDE SEQUENCE [LARGE SCALE GENOMIC DNA]</scope>
    <source>
        <strain evidence="2">23K</strain>
    </source>
</reference>
<name>Q38VH9_LATSS</name>
<proteinExistence type="predicted"/>